<dbReference type="EMBL" id="JABVEC010000037">
    <property type="protein sequence ID" value="MBC6470200.1"/>
    <property type="molecule type" value="Genomic_DNA"/>
</dbReference>
<comment type="caution">
    <text evidence="10">The sequence shown here is derived from an EMBL/GenBank/DDBJ whole genome shotgun (WGS) entry which is preliminary data.</text>
</comment>
<organism evidence="10 11">
    <name type="scientific">Actinomadura alba</name>
    <dbReference type="NCBI Taxonomy" id="406431"/>
    <lineage>
        <taxon>Bacteria</taxon>
        <taxon>Bacillati</taxon>
        <taxon>Actinomycetota</taxon>
        <taxon>Actinomycetes</taxon>
        <taxon>Streptosporangiales</taxon>
        <taxon>Thermomonosporaceae</taxon>
        <taxon>Actinomadura</taxon>
    </lineage>
</organism>
<dbReference type="InterPro" id="IPR003661">
    <property type="entry name" value="HisK_dim/P_dom"/>
</dbReference>
<dbReference type="InterPro" id="IPR003594">
    <property type="entry name" value="HATPase_dom"/>
</dbReference>
<evidence type="ECO:0000256" key="2">
    <source>
        <dbReference type="ARBA" id="ARBA00004236"/>
    </source>
</evidence>
<dbReference type="SUPFAM" id="SSF55874">
    <property type="entry name" value="ATPase domain of HSP90 chaperone/DNA topoisomerase II/histidine kinase"/>
    <property type="match status" value="1"/>
</dbReference>
<dbReference type="InterPro" id="IPR004358">
    <property type="entry name" value="Sig_transdc_His_kin-like_C"/>
</dbReference>
<dbReference type="InterPro" id="IPR005467">
    <property type="entry name" value="His_kinase_dom"/>
</dbReference>
<evidence type="ECO:0000259" key="9">
    <source>
        <dbReference type="PROSITE" id="PS50109"/>
    </source>
</evidence>
<dbReference type="Proteomes" id="UP000805614">
    <property type="component" value="Unassembled WGS sequence"/>
</dbReference>
<dbReference type="Gene3D" id="1.10.287.130">
    <property type="match status" value="1"/>
</dbReference>
<evidence type="ECO:0000256" key="5">
    <source>
        <dbReference type="ARBA" id="ARBA00022679"/>
    </source>
</evidence>
<dbReference type="SUPFAM" id="SSF47384">
    <property type="entry name" value="Homodimeric domain of signal transducing histidine kinase"/>
    <property type="match status" value="1"/>
</dbReference>
<sequence length="245" mass="26792">MRRTEHESEQLSGTVTGQLGQLGQLERELQSQRQFVSDTAHELRTPIAGLRVQLEEAQLHPEQSSLPNVLARALSDVDRLERIVSDLLLLARLGAGALPAREKVDLAELVETEVSRRVVDRIAVRLRLERETIIDAVGVQIGRVLTNLLDNAQLHAERTVEIEVCRNGDCAELAVTDDGEGVAEADRERIFKRFTRLAAGRSRDTGGTGLGLAIARDIARAHHGTLRAEASTGGGARFVLRLPLA</sequence>
<evidence type="ECO:0000313" key="11">
    <source>
        <dbReference type="Proteomes" id="UP000805614"/>
    </source>
</evidence>
<evidence type="ECO:0000256" key="1">
    <source>
        <dbReference type="ARBA" id="ARBA00000085"/>
    </source>
</evidence>
<dbReference type="Gene3D" id="3.30.565.10">
    <property type="entry name" value="Histidine kinase-like ATPase, C-terminal domain"/>
    <property type="match status" value="1"/>
</dbReference>
<protein>
    <recommendedName>
        <fullName evidence="8">Sensor-like histidine kinase SenX3</fullName>
        <ecNumber evidence="3">2.7.13.3</ecNumber>
    </recommendedName>
</protein>
<dbReference type="Pfam" id="PF00512">
    <property type="entry name" value="HisKA"/>
    <property type="match status" value="1"/>
</dbReference>
<dbReference type="SMART" id="SM00388">
    <property type="entry name" value="HisKA"/>
    <property type="match status" value="1"/>
</dbReference>
<dbReference type="PROSITE" id="PS50109">
    <property type="entry name" value="HIS_KIN"/>
    <property type="match status" value="1"/>
</dbReference>
<evidence type="ECO:0000256" key="7">
    <source>
        <dbReference type="ARBA" id="ARBA00023012"/>
    </source>
</evidence>
<keyword evidence="6" id="KW-0418">Kinase</keyword>
<dbReference type="EC" id="2.7.13.3" evidence="3"/>
<evidence type="ECO:0000256" key="3">
    <source>
        <dbReference type="ARBA" id="ARBA00012438"/>
    </source>
</evidence>
<gene>
    <name evidence="10" type="ORF">HKK74_32625</name>
</gene>
<dbReference type="SMART" id="SM00387">
    <property type="entry name" value="HATPase_c"/>
    <property type="match status" value="1"/>
</dbReference>
<dbReference type="Pfam" id="PF02518">
    <property type="entry name" value="HATPase_c"/>
    <property type="match status" value="1"/>
</dbReference>
<comment type="subcellular location">
    <subcellularLocation>
        <location evidence="2">Cell membrane</location>
    </subcellularLocation>
</comment>
<dbReference type="PANTHER" id="PTHR45453:SF1">
    <property type="entry name" value="PHOSPHATE REGULON SENSOR PROTEIN PHOR"/>
    <property type="match status" value="1"/>
</dbReference>
<evidence type="ECO:0000313" key="10">
    <source>
        <dbReference type="EMBL" id="MBC6470200.1"/>
    </source>
</evidence>
<keyword evidence="5" id="KW-0808">Transferase</keyword>
<keyword evidence="11" id="KW-1185">Reference proteome</keyword>
<dbReference type="PANTHER" id="PTHR45453">
    <property type="entry name" value="PHOSPHATE REGULON SENSOR PROTEIN PHOR"/>
    <property type="match status" value="1"/>
</dbReference>
<comment type="catalytic activity">
    <reaction evidence="1">
        <text>ATP + protein L-histidine = ADP + protein N-phospho-L-histidine.</text>
        <dbReference type="EC" id="2.7.13.3"/>
    </reaction>
</comment>
<dbReference type="InterPro" id="IPR036890">
    <property type="entry name" value="HATPase_C_sf"/>
</dbReference>
<evidence type="ECO:0000256" key="6">
    <source>
        <dbReference type="ARBA" id="ARBA00022777"/>
    </source>
</evidence>
<accession>A0ABR7M0E1</accession>
<dbReference type="PRINTS" id="PR00344">
    <property type="entry name" value="BCTRLSENSOR"/>
</dbReference>
<reference evidence="10 11" key="1">
    <citation type="submission" date="2020-06" db="EMBL/GenBank/DDBJ databases">
        <title>Actinomadura xiongansis sp. nov., isolated from soil of Baiyangdian.</title>
        <authorList>
            <person name="Zhang X."/>
        </authorList>
    </citation>
    <scope>NUCLEOTIDE SEQUENCE [LARGE SCALE GENOMIC DNA]</scope>
    <source>
        <strain evidence="10 11">HBUM206468</strain>
    </source>
</reference>
<proteinExistence type="predicted"/>
<name>A0ABR7M0E1_9ACTN</name>
<dbReference type="InterPro" id="IPR050351">
    <property type="entry name" value="BphY/WalK/GraS-like"/>
</dbReference>
<dbReference type="InterPro" id="IPR036097">
    <property type="entry name" value="HisK_dim/P_sf"/>
</dbReference>
<keyword evidence="4" id="KW-0597">Phosphoprotein</keyword>
<keyword evidence="7" id="KW-0902">Two-component regulatory system</keyword>
<feature type="domain" description="Histidine kinase" evidence="9">
    <location>
        <begin position="38"/>
        <end position="245"/>
    </location>
</feature>
<dbReference type="CDD" id="cd00082">
    <property type="entry name" value="HisKA"/>
    <property type="match status" value="1"/>
</dbReference>
<evidence type="ECO:0000256" key="4">
    <source>
        <dbReference type="ARBA" id="ARBA00022553"/>
    </source>
</evidence>
<evidence type="ECO:0000256" key="8">
    <source>
        <dbReference type="ARBA" id="ARBA00039401"/>
    </source>
</evidence>